<dbReference type="Proteomes" id="UP001143362">
    <property type="component" value="Unassembled WGS sequence"/>
</dbReference>
<dbReference type="HAMAP" id="MF_00306">
    <property type="entry name" value="SRP54"/>
    <property type="match status" value="1"/>
</dbReference>
<dbReference type="EMBL" id="SHNN01000002">
    <property type="protein sequence ID" value="MCX2981796.1"/>
    <property type="molecule type" value="Genomic_DNA"/>
</dbReference>
<keyword evidence="7 9" id="KW-0687">Ribonucleoprotein</keyword>
<feature type="coiled-coil region" evidence="10">
    <location>
        <begin position="297"/>
        <end position="324"/>
    </location>
</feature>
<evidence type="ECO:0000256" key="5">
    <source>
        <dbReference type="ARBA" id="ARBA00023134"/>
    </source>
</evidence>
<dbReference type="InterPro" id="IPR022941">
    <property type="entry name" value="SRP54"/>
</dbReference>
<dbReference type="PANTHER" id="PTHR11564">
    <property type="entry name" value="SIGNAL RECOGNITION PARTICLE 54K PROTEIN SRP54"/>
    <property type="match status" value="1"/>
</dbReference>
<dbReference type="InterPro" id="IPR004125">
    <property type="entry name" value="Signal_recog_particle_SRP54_M"/>
</dbReference>
<accession>A0ABT3TJ56</accession>
<proteinExistence type="inferred from homology"/>
<dbReference type="CDD" id="cd18539">
    <property type="entry name" value="SRP_G"/>
    <property type="match status" value="1"/>
</dbReference>
<keyword evidence="2 9" id="KW-0547">Nucleotide-binding</keyword>
<dbReference type="InterPro" id="IPR003593">
    <property type="entry name" value="AAA+_ATPase"/>
</dbReference>
<keyword evidence="3 9" id="KW-0378">Hydrolase</keyword>
<dbReference type="RefSeq" id="WP_279245792.1">
    <property type="nucleotide sequence ID" value="NZ_SHNN01000002.1"/>
</dbReference>
<dbReference type="InterPro" id="IPR036891">
    <property type="entry name" value="Signal_recog_part_SRP54_M_sf"/>
</dbReference>
<comment type="function">
    <text evidence="9">Involved in targeting and insertion of nascent membrane proteins into the cytoplasmic membrane. Binds to the hydrophobic signal sequence of the ribosome-nascent chain (RNC) as it emerges from the ribosomes. The SRP-RNC complex is then targeted to the cytoplasmic membrane where it interacts with the SRP receptor FtsY. Interaction with FtsY leads to the transfer of the RNC complex to the Sec translocase for insertion into the membrane, the hydrolysis of GTP by both Ffh and FtsY, and the dissociation of the SRP-FtsY complex into the individual components.</text>
</comment>
<dbReference type="Gene3D" id="1.10.260.30">
    <property type="entry name" value="Signal recognition particle, SRP54 subunit, M-domain"/>
    <property type="match status" value="1"/>
</dbReference>
<dbReference type="PANTHER" id="PTHR11564:SF5">
    <property type="entry name" value="SIGNAL RECOGNITION PARTICLE SUBUNIT SRP54"/>
    <property type="match status" value="1"/>
</dbReference>
<dbReference type="Gene3D" id="3.40.50.300">
    <property type="entry name" value="P-loop containing nucleotide triphosphate hydrolases"/>
    <property type="match status" value="1"/>
</dbReference>
<comment type="similarity">
    <text evidence="1 9">Belongs to the GTP-binding SRP family. SRP54 subfamily.</text>
</comment>
<comment type="catalytic activity">
    <reaction evidence="8 9">
        <text>GTP + H2O = GDP + phosphate + H(+)</text>
        <dbReference type="Rhea" id="RHEA:19669"/>
        <dbReference type="ChEBI" id="CHEBI:15377"/>
        <dbReference type="ChEBI" id="CHEBI:15378"/>
        <dbReference type="ChEBI" id="CHEBI:37565"/>
        <dbReference type="ChEBI" id="CHEBI:43474"/>
        <dbReference type="ChEBI" id="CHEBI:58189"/>
        <dbReference type="EC" id="3.6.5.4"/>
    </reaction>
</comment>
<keyword evidence="4 9" id="KW-0694">RNA-binding</keyword>
<dbReference type="Pfam" id="PF02881">
    <property type="entry name" value="SRP54_N"/>
    <property type="match status" value="1"/>
</dbReference>
<evidence type="ECO:0000256" key="6">
    <source>
        <dbReference type="ARBA" id="ARBA00023135"/>
    </source>
</evidence>
<dbReference type="SMART" id="SM00962">
    <property type="entry name" value="SRP54"/>
    <property type="match status" value="1"/>
</dbReference>
<gene>
    <name evidence="9" type="primary">ffh</name>
    <name evidence="12" type="ORF">EYC98_13095</name>
</gene>
<dbReference type="Pfam" id="PF02978">
    <property type="entry name" value="SRP_SPB"/>
    <property type="match status" value="1"/>
</dbReference>
<name>A0ABT3TJ56_9GAMM</name>
<protein>
    <recommendedName>
        <fullName evidence="9">Signal recognition particle protein</fullName>
        <ecNumber evidence="9">3.6.5.4</ecNumber>
    </recommendedName>
    <alternativeName>
        <fullName evidence="9">Fifty-four homolog</fullName>
    </alternativeName>
</protein>
<evidence type="ECO:0000256" key="4">
    <source>
        <dbReference type="ARBA" id="ARBA00022884"/>
    </source>
</evidence>
<dbReference type="InterPro" id="IPR042101">
    <property type="entry name" value="SRP54_N_sf"/>
</dbReference>
<comment type="subcellular location">
    <subcellularLocation>
        <location evidence="9">Cytoplasm</location>
    </subcellularLocation>
    <text evidence="9">The SRP-RNC complex is targeted to the cytoplasmic membrane.</text>
</comment>
<feature type="binding site" evidence="9">
    <location>
        <begin position="190"/>
        <end position="194"/>
    </location>
    <ligand>
        <name>GTP</name>
        <dbReference type="ChEBI" id="CHEBI:37565"/>
    </ligand>
</feature>
<dbReference type="Gene3D" id="1.20.120.140">
    <property type="entry name" value="Signal recognition particle SRP54, nucleotide-binding domain"/>
    <property type="match status" value="1"/>
</dbReference>
<evidence type="ECO:0000256" key="8">
    <source>
        <dbReference type="ARBA" id="ARBA00048027"/>
    </source>
</evidence>
<keyword evidence="5 9" id="KW-0342">GTP-binding</keyword>
<keyword evidence="9" id="KW-0963">Cytoplasm</keyword>
<feature type="domain" description="SRP54-type proteins GTP-binding" evidence="11">
    <location>
        <begin position="269"/>
        <end position="282"/>
    </location>
</feature>
<dbReference type="SUPFAM" id="SSF47446">
    <property type="entry name" value="Signal peptide-binding domain"/>
    <property type="match status" value="1"/>
</dbReference>
<evidence type="ECO:0000256" key="9">
    <source>
        <dbReference type="HAMAP-Rule" id="MF_00306"/>
    </source>
</evidence>
<evidence type="ECO:0000259" key="11">
    <source>
        <dbReference type="PROSITE" id="PS00300"/>
    </source>
</evidence>
<comment type="caution">
    <text evidence="12">The sequence shown here is derived from an EMBL/GenBank/DDBJ whole genome shotgun (WGS) entry which is preliminary data.</text>
</comment>
<dbReference type="SMART" id="SM00963">
    <property type="entry name" value="SRP54_N"/>
    <property type="match status" value="1"/>
</dbReference>
<comment type="subunit">
    <text evidence="9">Part of the signal recognition particle protein translocation system, which is composed of SRP and FtsY. SRP is a ribonucleoprotein composed of Ffh and a 4.5S RNA molecule.</text>
</comment>
<evidence type="ECO:0000256" key="3">
    <source>
        <dbReference type="ARBA" id="ARBA00022801"/>
    </source>
</evidence>
<organism evidence="12 13">
    <name type="scientific">Candidatus Litorirhabdus singularis</name>
    <dbReference type="NCBI Taxonomy" id="2518993"/>
    <lineage>
        <taxon>Bacteria</taxon>
        <taxon>Pseudomonadati</taxon>
        <taxon>Pseudomonadota</taxon>
        <taxon>Gammaproteobacteria</taxon>
        <taxon>Cellvibrionales</taxon>
        <taxon>Halieaceae</taxon>
        <taxon>Candidatus Litorirhabdus</taxon>
    </lineage>
</organism>
<comment type="domain">
    <text evidence="9">Composed of three domains: the N-terminal N domain, which is responsible for interactions with the ribosome, the central G domain, which binds GTP, and the C-terminal M domain, which binds the RNA and the signal sequence of the RNC.</text>
</comment>
<dbReference type="InterPro" id="IPR013822">
    <property type="entry name" value="Signal_recog_particl_SRP54_hlx"/>
</dbReference>
<dbReference type="EC" id="3.6.5.4" evidence="9"/>
<evidence type="ECO:0000256" key="10">
    <source>
        <dbReference type="SAM" id="Coils"/>
    </source>
</evidence>
<evidence type="ECO:0000313" key="12">
    <source>
        <dbReference type="EMBL" id="MCX2981796.1"/>
    </source>
</evidence>
<dbReference type="PROSITE" id="PS00300">
    <property type="entry name" value="SRP54"/>
    <property type="match status" value="1"/>
</dbReference>
<dbReference type="SUPFAM" id="SSF52540">
    <property type="entry name" value="P-loop containing nucleoside triphosphate hydrolases"/>
    <property type="match status" value="1"/>
</dbReference>
<keyword evidence="13" id="KW-1185">Reference proteome</keyword>
<evidence type="ECO:0000256" key="1">
    <source>
        <dbReference type="ARBA" id="ARBA00005450"/>
    </source>
</evidence>
<dbReference type="InterPro" id="IPR027417">
    <property type="entry name" value="P-loop_NTPase"/>
</dbReference>
<dbReference type="InterPro" id="IPR004780">
    <property type="entry name" value="SRP"/>
</dbReference>
<evidence type="ECO:0000313" key="13">
    <source>
        <dbReference type="Proteomes" id="UP001143362"/>
    </source>
</evidence>
<feature type="binding site" evidence="9">
    <location>
        <begin position="107"/>
        <end position="114"/>
    </location>
    <ligand>
        <name>GTP</name>
        <dbReference type="ChEBI" id="CHEBI:37565"/>
    </ligand>
</feature>
<evidence type="ECO:0000256" key="2">
    <source>
        <dbReference type="ARBA" id="ARBA00022741"/>
    </source>
</evidence>
<dbReference type="InterPro" id="IPR000897">
    <property type="entry name" value="SRP54_GTPase_dom"/>
</dbReference>
<keyword evidence="10" id="KW-0175">Coiled coil</keyword>
<dbReference type="Pfam" id="PF00448">
    <property type="entry name" value="SRP54"/>
    <property type="match status" value="1"/>
</dbReference>
<reference evidence="12" key="1">
    <citation type="submission" date="2019-02" db="EMBL/GenBank/DDBJ databases">
        <authorList>
            <person name="Li S.-H."/>
        </authorList>
    </citation>
    <scope>NUCLEOTIDE SEQUENCE</scope>
    <source>
        <strain evidence="12">IMCC14734</strain>
    </source>
</reference>
<evidence type="ECO:0000256" key="7">
    <source>
        <dbReference type="ARBA" id="ARBA00023274"/>
    </source>
</evidence>
<dbReference type="SMART" id="SM00382">
    <property type="entry name" value="AAA"/>
    <property type="match status" value="1"/>
</dbReference>
<keyword evidence="6 9" id="KW-0733">Signal recognition particle</keyword>
<feature type="binding site" evidence="9">
    <location>
        <begin position="248"/>
        <end position="251"/>
    </location>
    <ligand>
        <name>GTP</name>
        <dbReference type="ChEBI" id="CHEBI:37565"/>
    </ligand>
</feature>
<sequence>MFENLTDRLSHSLRSITGKATLSEDNIQETLREVRMALLEADVALAVVKDFVEAVKQRAIGQEVSRSLSPGQAFVKVVQAELESLMGASNEALDLTAQPPAVVLMAGLQGAGKTTSVAKLARLLKERDKKSVMVVSADVYRPAAIKQLETLAEEVGVTFFPSDDSQQPIDIVEAALAQARIKFCDVLLVDTAGRLGIDEAMMDELAGLHKAINPVETLFVVDAMTGQDAANTARAFNEKLPLTGVVLTKVDADTRGGAALSVRAITGKPIKFLGVGEQTTALDPFHPDRLASRILGMGDVLSLIEEAEQKLDKKKAERLARKVQKGKRFDLEDFRDQLQQITSMGGITGMLDKLPGMGNMAQMAQQQVDVKQFARMEAMINSMTPLERRRPELIQGSRKRRITLGSGTQVQDLNRLLKQHKQMQKMMKKMKGGGMEKMMRGMGGMMQGGGGPGPGGMPPGMPPFK</sequence>
<dbReference type="NCBIfam" id="TIGR00959">
    <property type="entry name" value="ffh"/>
    <property type="match status" value="1"/>
</dbReference>